<dbReference type="GeneID" id="57090433"/>
<name>A0A0C9P020_LACPA</name>
<protein>
    <recommendedName>
        <fullName evidence="3">HicB-like antitoxin of toxin-antitoxin system domain-containing protein</fullName>
    </recommendedName>
</protein>
<dbReference type="Gene3D" id="3.30.160.250">
    <property type="match status" value="1"/>
</dbReference>
<organism evidence="1 2">
    <name type="scientific">Lacticaseibacillus paracasei NRIC 0644</name>
    <dbReference type="NCBI Taxonomy" id="1435038"/>
    <lineage>
        <taxon>Bacteria</taxon>
        <taxon>Bacillati</taxon>
        <taxon>Bacillota</taxon>
        <taxon>Bacilli</taxon>
        <taxon>Lactobacillales</taxon>
        <taxon>Lactobacillaceae</taxon>
        <taxon>Lacticaseibacillus</taxon>
    </lineage>
</organism>
<evidence type="ECO:0000313" key="2">
    <source>
        <dbReference type="Proteomes" id="UP000032552"/>
    </source>
</evidence>
<comment type="caution">
    <text evidence="1">The sequence shown here is derived from an EMBL/GenBank/DDBJ whole genome shotgun (WGS) entry which is preliminary data.</text>
</comment>
<evidence type="ECO:0008006" key="3">
    <source>
        <dbReference type="Google" id="ProtNLM"/>
    </source>
</evidence>
<gene>
    <name evidence="1" type="ORF">LC0644_2269</name>
</gene>
<proteinExistence type="predicted"/>
<dbReference type="SUPFAM" id="SSF143100">
    <property type="entry name" value="TTHA1013/TTHA0281-like"/>
    <property type="match status" value="1"/>
</dbReference>
<dbReference type="AlphaFoldDB" id="A0A0C9P020"/>
<sequence length="128" mass="14427">MAKTGRHYYFVARNEKTKTGYHISFPNIPNAEAVGTTYEETVYYSYRVLADFLSHLPKQEAEIRAYTLSDIPDTVSSNVFYSLVSVTPDFDPHKMETHFTLPQTPPADIRQKAAKLAGLVTPNDNLAL</sequence>
<accession>A0A0C9P020</accession>
<dbReference type="Proteomes" id="UP000032552">
    <property type="component" value="Unassembled WGS sequence"/>
</dbReference>
<dbReference type="RefSeq" id="WP_003565937.1">
    <property type="nucleotide sequence ID" value="NZ_BAYM01000246.1"/>
</dbReference>
<reference evidence="2" key="1">
    <citation type="submission" date="2014-05" db="EMBL/GenBank/DDBJ databases">
        <title>Whole genome sequencing of Lactobacillus casei NRIC0644.</title>
        <authorList>
            <person name="Atarashi H."/>
            <person name="Yoshida Y."/>
            <person name="Fujimura S."/>
            <person name="Tanaka N."/>
            <person name="Shiwa Y."/>
            <person name="Yoshikawa H."/>
            <person name="Okada S."/>
            <person name="Nakagawa J."/>
        </authorList>
    </citation>
    <scope>NUCLEOTIDE SEQUENCE [LARGE SCALE GENOMIC DNA]</scope>
    <source>
        <strain evidence="2">NRIC0644</strain>
    </source>
</reference>
<evidence type="ECO:0000313" key="1">
    <source>
        <dbReference type="EMBL" id="GAN37680.1"/>
    </source>
</evidence>
<dbReference type="EMBL" id="BAYM01000246">
    <property type="protein sequence ID" value="GAN37680.1"/>
    <property type="molecule type" value="Genomic_DNA"/>
</dbReference>
<dbReference type="InterPro" id="IPR035069">
    <property type="entry name" value="TTHA1013/TTHA0281-like"/>
</dbReference>